<evidence type="ECO:0000259" key="16">
    <source>
        <dbReference type="PROSITE" id="PS51384"/>
    </source>
</evidence>
<dbReference type="EC" id="1.19.1.1" evidence="3"/>
<evidence type="ECO:0000256" key="2">
    <source>
        <dbReference type="ARBA" id="ARBA00008312"/>
    </source>
</evidence>
<dbReference type="InterPro" id="IPR051930">
    <property type="entry name" value="FNR_type-1"/>
</dbReference>
<evidence type="ECO:0000256" key="13">
    <source>
        <dbReference type="ARBA" id="ARBA00030173"/>
    </source>
</evidence>
<name>A0ABY4SW98_9ENTR</name>
<evidence type="ECO:0000256" key="11">
    <source>
        <dbReference type="ARBA" id="ARBA00029856"/>
    </source>
</evidence>
<dbReference type="InterPro" id="IPR039261">
    <property type="entry name" value="FNR_nucleotide-bd"/>
</dbReference>
<evidence type="ECO:0000256" key="12">
    <source>
        <dbReference type="ARBA" id="ARBA00030000"/>
    </source>
</evidence>
<dbReference type="Proteomes" id="UP001056834">
    <property type="component" value="Chromosome"/>
</dbReference>
<evidence type="ECO:0000256" key="6">
    <source>
        <dbReference type="ARBA" id="ARBA00022630"/>
    </source>
</evidence>
<evidence type="ECO:0000256" key="15">
    <source>
        <dbReference type="ARBA" id="ARBA00047776"/>
    </source>
</evidence>
<dbReference type="InterPro" id="IPR017927">
    <property type="entry name" value="FAD-bd_FR_type"/>
</dbReference>
<evidence type="ECO:0000256" key="8">
    <source>
        <dbReference type="ARBA" id="ARBA00022827"/>
    </source>
</evidence>
<evidence type="ECO:0000256" key="9">
    <source>
        <dbReference type="ARBA" id="ARBA00022857"/>
    </source>
</evidence>
<dbReference type="RefSeq" id="WP_250223197.1">
    <property type="nucleotide sequence ID" value="NZ_CP097762.1"/>
</dbReference>
<evidence type="ECO:0000313" key="18">
    <source>
        <dbReference type="Proteomes" id="UP001056834"/>
    </source>
</evidence>
<keyword evidence="18" id="KW-1185">Reference proteome</keyword>
<protein>
    <recommendedName>
        <fullName evidence="5">Flavodoxin/ferredoxin--NADP reductase</fullName>
        <ecNumber evidence="4">1.18.1.2</ecNumber>
        <ecNumber evidence="3">1.19.1.1</ecNumber>
    </recommendedName>
    <alternativeName>
        <fullName evidence="13">Ferredoxin (flavodoxin):NADP(+) oxidoreductase</fullName>
    </alternativeName>
    <alternativeName>
        <fullName evidence="11">Ferredoxin--NADP reductase</fullName>
    </alternativeName>
    <alternativeName>
        <fullName evidence="12">Flavodoxin--NADP reductase</fullName>
    </alternativeName>
</protein>
<keyword evidence="9" id="KW-0521">NADP</keyword>
<feature type="domain" description="FAD-binding FR-type" evidence="16">
    <location>
        <begin position="2"/>
        <end position="101"/>
    </location>
</feature>
<gene>
    <name evidence="17" type="ORF">M9405_02935</name>
</gene>
<keyword evidence="7" id="KW-0547">Nucleotide-binding</keyword>
<evidence type="ECO:0000256" key="5">
    <source>
        <dbReference type="ARBA" id="ARBA00020327"/>
    </source>
</evidence>
<keyword evidence="8" id="KW-0274">FAD</keyword>
<dbReference type="SUPFAM" id="SSF52343">
    <property type="entry name" value="Ferredoxin reductase-like, C-terminal NADP-linked domain"/>
    <property type="match status" value="1"/>
</dbReference>
<dbReference type="InterPro" id="IPR008333">
    <property type="entry name" value="Cbr1-like_FAD-bd_dom"/>
</dbReference>
<evidence type="ECO:0000256" key="7">
    <source>
        <dbReference type="ARBA" id="ARBA00022741"/>
    </source>
</evidence>
<keyword evidence="10" id="KW-0560">Oxidoreductase</keyword>
<comment type="catalytic activity">
    <reaction evidence="15">
        <text>2 reduced [2Fe-2S]-[ferredoxin] + NADP(+) + H(+) = 2 oxidized [2Fe-2S]-[ferredoxin] + NADPH</text>
        <dbReference type="Rhea" id="RHEA:20125"/>
        <dbReference type="Rhea" id="RHEA-COMP:10000"/>
        <dbReference type="Rhea" id="RHEA-COMP:10001"/>
        <dbReference type="ChEBI" id="CHEBI:15378"/>
        <dbReference type="ChEBI" id="CHEBI:33737"/>
        <dbReference type="ChEBI" id="CHEBI:33738"/>
        <dbReference type="ChEBI" id="CHEBI:57783"/>
        <dbReference type="ChEBI" id="CHEBI:58349"/>
        <dbReference type="EC" id="1.18.1.2"/>
    </reaction>
</comment>
<evidence type="ECO:0000256" key="1">
    <source>
        <dbReference type="ARBA" id="ARBA00001974"/>
    </source>
</evidence>
<dbReference type="Pfam" id="PF00970">
    <property type="entry name" value="FAD_binding_6"/>
    <property type="match status" value="1"/>
</dbReference>
<evidence type="ECO:0000313" key="17">
    <source>
        <dbReference type="EMBL" id="URJ25066.1"/>
    </source>
</evidence>
<comment type="similarity">
    <text evidence="2">Belongs to the ferredoxin--NADP reductase type 1 family.</text>
</comment>
<dbReference type="PROSITE" id="PS51384">
    <property type="entry name" value="FAD_FR"/>
    <property type="match status" value="1"/>
</dbReference>
<evidence type="ECO:0000256" key="14">
    <source>
        <dbReference type="ARBA" id="ARBA00047271"/>
    </source>
</evidence>
<reference evidence="17" key="1">
    <citation type="submission" date="2022-05" db="EMBL/GenBank/DDBJ databases">
        <title>Impact of host demography and evolutionary history on endosymbiont molecular evolution: a test in carpenter ants (Genus Camponotus) and their Blochmannia endosymbionts.</title>
        <authorList>
            <person name="Manthey J.D."/>
            <person name="Giron J.C."/>
            <person name="Hruska J.P."/>
        </authorList>
    </citation>
    <scope>NUCLEOTIDE SEQUENCE</scope>
    <source>
        <strain evidence="17">C-006</strain>
    </source>
</reference>
<dbReference type="InterPro" id="IPR001433">
    <property type="entry name" value="OxRdtase_FAD/NAD-bd"/>
</dbReference>
<dbReference type="Gene3D" id="3.40.50.80">
    <property type="entry name" value="Nucleotide-binding domain of ferredoxin-NADP reductase (FNR) module"/>
    <property type="match status" value="1"/>
</dbReference>
<dbReference type="Gene3D" id="2.40.30.10">
    <property type="entry name" value="Translation factors"/>
    <property type="match status" value="1"/>
</dbReference>
<dbReference type="InterPro" id="IPR033892">
    <property type="entry name" value="FNR_bac"/>
</dbReference>
<comment type="cofactor">
    <cofactor evidence="1">
        <name>FAD</name>
        <dbReference type="ChEBI" id="CHEBI:57692"/>
    </cofactor>
</comment>
<dbReference type="SUPFAM" id="SSF63380">
    <property type="entry name" value="Riboflavin synthase domain-like"/>
    <property type="match status" value="1"/>
</dbReference>
<evidence type="ECO:0000256" key="3">
    <source>
        <dbReference type="ARBA" id="ARBA00012872"/>
    </source>
</evidence>
<sequence>MSEWVTGQVVNITYWTDQLFSLIVKAPVNKFIAGQFTRIGIKINNRIIQRAYSYINAPNDTYLEFYIATISSGKFTPMLHNLRPHDFIMLTKESYGHFILDEIPNCTNLWMLASGTGIGPYLSILTDNCRNNKLDRFSNIILIHAVRFARNLNYLTRMHKLQCFYRGKLHVYTIISREDSVHSLFGRIPFLIKNDILEAKVGFKLDNRSSHVMLCGNPYMIRDTKKILQIKYKMQDHYKNKPGHITQERYW</sequence>
<dbReference type="InterPro" id="IPR017938">
    <property type="entry name" value="Riboflavin_synthase-like_b-brl"/>
</dbReference>
<proteinExistence type="inferred from homology"/>
<dbReference type="EC" id="1.18.1.2" evidence="4"/>
<dbReference type="Pfam" id="PF00175">
    <property type="entry name" value="NAD_binding_1"/>
    <property type="match status" value="1"/>
</dbReference>
<dbReference type="PANTHER" id="PTHR47878:SF1">
    <property type="entry name" value="FLAVODOXIN_FERREDOXIN--NADP REDUCTASE"/>
    <property type="match status" value="1"/>
</dbReference>
<evidence type="ECO:0000256" key="4">
    <source>
        <dbReference type="ARBA" id="ARBA00013223"/>
    </source>
</evidence>
<comment type="catalytic activity">
    <reaction evidence="14">
        <text>reduced [flavodoxin] + NADP(+) = oxidized [flavodoxin] + NADPH + 2 H(+)</text>
        <dbReference type="Rhea" id="RHEA:50756"/>
        <dbReference type="Rhea" id="RHEA-COMP:10622"/>
        <dbReference type="Rhea" id="RHEA-COMP:10623"/>
        <dbReference type="ChEBI" id="CHEBI:15378"/>
        <dbReference type="ChEBI" id="CHEBI:57618"/>
        <dbReference type="ChEBI" id="CHEBI:57783"/>
        <dbReference type="ChEBI" id="CHEBI:58210"/>
        <dbReference type="ChEBI" id="CHEBI:58349"/>
        <dbReference type="EC" id="1.19.1.1"/>
    </reaction>
</comment>
<dbReference type="PANTHER" id="PTHR47878">
    <property type="entry name" value="OXIDOREDUCTASE FAD/NAD(P)-BINDING DOMAIN PROTEIN"/>
    <property type="match status" value="1"/>
</dbReference>
<keyword evidence="6" id="KW-0285">Flavoprotein</keyword>
<dbReference type="EMBL" id="CP097762">
    <property type="protein sequence ID" value="URJ25066.1"/>
    <property type="molecule type" value="Genomic_DNA"/>
</dbReference>
<evidence type="ECO:0000256" key="10">
    <source>
        <dbReference type="ARBA" id="ARBA00023002"/>
    </source>
</evidence>
<dbReference type="CDD" id="cd06195">
    <property type="entry name" value="FNR1"/>
    <property type="match status" value="1"/>
</dbReference>
<accession>A0ABY4SW98</accession>
<organism evidence="17 18">
    <name type="scientific">Candidatus Blochmannia ocreatus</name>
    <name type="common">nom. nud.</name>
    <dbReference type="NCBI Taxonomy" id="251538"/>
    <lineage>
        <taxon>Bacteria</taxon>
        <taxon>Pseudomonadati</taxon>
        <taxon>Pseudomonadota</taxon>
        <taxon>Gammaproteobacteria</taxon>
        <taxon>Enterobacterales</taxon>
        <taxon>Enterobacteriaceae</taxon>
        <taxon>ant endosymbionts</taxon>
        <taxon>Candidatus Blochmanniella</taxon>
    </lineage>
</organism>